<dbReference type="InterPro" id="IPR000550">
    <property type="entry name" value="Hppk"/>
</dbReference>
<keyword evidence="5" id="KW-0547">Nucleotide-binding</keyword>
<dbReference type="PANTHER" id="PTHR43071:SF1">
    <property type="entry name" value="2-AMINO-4-HYDROXY-6-HYDROXYMETHYLDIHYDROPTERIDINE PYROPHOSPHOKINASE"/>
    <property type="match status" value="1"/>
</dbReference>
<evidence type="ECO:0000256" key="2">
    <source>
        <dbReference type="ARBA" id="ARBA00005051"/>
    </source>
</evidence>
<comment type="pathway">
    <text evidence="2">Cofactor biosynthesis; tetrahydrofolate biosynthesis; 2-amino-4-hydroxy-6-hydroxymethyl-7,8-dihydropteridine diphosphate from 7,8-dihydroneopterin triphosphate: step 4/4.</text>
</comment>
<proteinExistence type="predicted"/>
<dbReference type="PROSITE" id="PS00794">
    <property type="entry name" value="HPPK"/>
    <property type="match status" value="1"/>
</dbReference>
<evidence type="ECO:0000259" key="9">
    <source>
        <dbReference type="PROSITE" id="PS00794"/>
    </source>
</evidence>
<dbReference type="GO" id="GO:0003848">
    <property type="term" value="F:2-amino-4-hydroxy-6-hydroxymethyldihydropteridine diphosphokinase activity"/>
    <property type="evidence" value="ECO:0007669"/>
    <property type="project" value="UniProtKB-EC"/>
</dbReference>
<organism evidence="10 11">
    <name type="scientific">Streptococcus loxodontisalivarius</name>
    <dbReference type="NCBI Taxonomy" id="1349415"/>
    <lineage>
        <taxon>Bacteria</taxon>
        <taxon>Bacillati</taxon>
        <taxon>Bacillota</taxon>
        <taxon>Bacilli</taxon>
        <taxon>Lactobacillales</taxon>
        <taxon>Streptococcaceae</taxon>
        <taxon>Streptococcus</taxon>
    </lineage>
</organism>
<comment type="caution">
    <text evidence="10">The sequence shown here is derived from an EMBL/GenBank/DDBJ whole genome shotgun (WGS) entry which is preliminary data.</text>
</comment>
<name>A0ABS2PT91_9STRE</name>
<dbReference type="RefSeq" id="WP_205009787.1">
    <property type="nucleotide sequence ID" value="NZ_JAFBEH010000023.1"/>
</dbReference>
<keyword evidence="8" id="KW-0289">Folate biosynthesis</keyword>
<dbReference type="SUPFAM" id="SSF55083">
    <property type="entry name" value="6-hydroxymethyl-7,8-dihydropterin pyrophosphokinase, HPPK"/>
    <property type="match status" value="1"/>
</dbReference>
<evidence type="ECO:0000256" key="4">
    <source>
        <dbReference type="ARBA" id="ARBA00022679"/>
    </source>
</evidence>
<dbReference type="PANTHER" id="PTHR43071">
    <property type="entry name" value="2-AMINO-4-HYDROXY-6-HYDROXYMETHYLDIHYDROPTERIDINE PYROPHOSPHOKINASE"/>
    <property type="match status" value="1"/>
</dbReference>
<dbReference type="CDD" id="cd00483">
    <property type="entry name" value="HPPK"/>
    <property type="match status" value="1"/>
</dbReference>
<dbReference type="Pfam" id="PF01288">
    <property type="entry name" value="HPPK"/>
    <property type="match status" value="1"/>
</dbReference>
<evidence type="ECO:0000313" key="10">
    <source>
        <dbReference type="EMBL" id="MBM7642940.1"/>
    </source>
</evidence>
<dbReference type="EMBL" id="JAFBEH010000023">
    <property type="protein sequence ID" value="MBM7642940.1"/>
    <property type="molecule type" value="Genomic_DNA"/>
</dbReference>
<accession>A0ABS2PT91</accession>
<keyword evidence="7" id="KW-0067">ATP-binding</keyword>
<evidence type="ECO:0000256" key="8">
    <source>
        <dbReference type="ARBA" id="ARBA00022909"/>
    </source>
</evidence>
<keyword evidence="11" id="KW-1185">Reference proteome</keyword>
<evidence type="ECO:0000256" key="1">
    <source>
        <dbReference type="ARBA" id="ARBA00000198"/>
    </source>
</evidence>
<feature type="domain" description="7,8-dihydro-6-hydroxymethylpterin-pyrophosphokinase" evidence="9">
    <location>
        <begin position="88"/>
        <end position="99"/>
    </location>
</feature>
<protein>
    <recommendedName>
        <fullName evidence="3">2-amino-4-hydroxy-6-hydroxymethyldihydropteridine diphosphokinase</fullName>
        <ecNumber evidence="3">2.7.6.3</ecNumber>
    </recommendedName>
</protein>
<gene>
    <name evidence="10" type="ORF">JOC28_001240</name>
</gene>
<keyword evidence="6" id="KW-0418">Kinase</keyword>
<evidence type="ECO:0000256" key="7">
    <source>
        <dbReference type="ARBA" id="ARBA00022840"/>
    </source>
</evidence>
<dbReference type="Proteomes" id="UP000697472">
    <property type="component" value="Unassembled WGS sequence"/>
</dbReference>
<evidence type="ECO:0000256" key="3">
    <source>
        <dbReference type="ARBA" id="ARBA00013253"/>
    </source>
</evidence>
<reference evidence="10 11" key="1">
    <citation type="submission" date="2021-01" db="EMBL/GenBank/DDBJ databases">
        <title>Genomic Encyclopedia of Type Strains, Phase IV (KMG-IV): sequencing the most valuable type-strain genomes for metagenomic binning, comparative biology and taxonomic classification.</title>
        <authorList>
            <person name="Goeker M."/>
        </authorList>
    </citation>
    <scope>NUCLEOTIDE SEQUENCE [LARGE SCALE GENOMIC DNA]</scope>
    <source>
        <strain evidence="10 11">DSM 27382</strain>
    </source>
</reference>
<dbReference type="NCBIfam" id="TIGR01498">
    <property type="entry name" value="folK"/>
    <property type="match status" value="1"/>
</dbReference>
<dbReference type="Gene3D" id="3.30.70.560">
    <property type="entry name" value="7,8-Dihydro-6-hydroxymethylpterin-pyrophosphokinase HPPK"/>
    <property type="match status" value="1"/>
</dbReference>
<sequence>MTLVYLSLGSNMGDKRAYLERALQLLNDLPQTKVVAVSSFYQTAAWGKTDQDDFLNLACQLETDLDKFDLLRYCQKIEKDLDRVRHEHWGPRTIDIDMLLYGQDTSDVEELRLPHPFMKERAFVLVPLLEIAPDLTEPVLALPYADALSLLDASQVEVVD</sequence>
<evidence type="ECO:0000256" key="5">
    <source>
        <dbReference type="ARBA" id="ARBA00022741"/>
    </source>
</evidence>
<dbReference type="InterPro" id="IPR035907">
    <property type="entry name" value="Hppk_sf"/>
</dbReference>
<evidence type="ECO:0000313" key="11">
    <source>
        <dbReference type="Proteomes" id="UP000697472"/>
    </source>
</evidence>
<evidence type="ECO:0000256" key="6">
    <source>
        <dbReference type="ARBA" id="ARBA00022777"/>
    </source>
</evidence>
<dbReference type="EC" id="2.7.6.3" evidence="3"/>
<comment type="catalytic activity">
    <reaction evidence="1">
        <text>6-hydroxymethyl-7,8-dihydropterin + ATP = (7,8-dihydropterin-6-yl)methyl diphosphate + AMP + H(+)</text>
        <dbReference type="Rhea" id="RHEA:11412"/>
        <dbReference type="ChEBI" id="CHEBI:15378"/>
        <dbReference type="ChEBI" id="CHEBI:30616"/>
        <dbReference type="ChEBI" id="CHEBI:44841"/>
        <dbReference type="ChEBI" id="CHEBI:72950"/>
        <dbReference type="ChEBI" id="CHEBI:456215"/>
        <dbReference type="EC" id="2.7.6.3"/>
    </reaction>
</comment>
<keyword evidence="4 10" id="KW-0808">Transferase</keyword>